<feature type="non-terminal residue" evidence="1">
    <location>
        <position position="1"/>
    </location>
</feature>
<keyword evidence="2" id="KW-1185">Reference proteome</keyword>
<accession>A0A4R0XKU2</accession>
<sequence>LNGFETAAQKAARLHKIKIEAAIPQVTVDMINKAINAKKAHSNTDMATDWTLPDFVDVTVGKGQDAVTVKVQLINYMSDDDGGEIWWTSTVFANETTKSATFSGVLDGFETAKQRADKAIDKVTDDMVNAAINVKKAHSDSDIASKWTLPASVDVTIGTGKAAVVVKVKLAKYVSSDSTGEVLWTGTTSATKTTKTGSVNGALNGFETAAQKAARLLKAKADAALKQVTRDMINKAINTKKPHSNTDIASTWTLPASVDVTVGKGQDAVVVKVALENAGGDDVAGEILWVATTSATGTTNTDGNFGKLSGFETAAQRAARLLKDKTDKAIDEVTEDMVNKAINASKPHSSTDIASTWTLPASVNVTVGKGQDAVVVKVALTKQLGDDDKGEIWWTSTVSATGTKKASSLVGVLNGFENAAQKAARLSKAKAEAAMAKVTADMVNKAINDRKPHSDTDIASKWTLPASVDVTIGTGQDAVVVKVVLTNAGGNDTTGKISWTGATSAAGTTKTGSVTGKLNGFETAAQKAARLLKDKVDAALLKVTTDMVNKAINASKSHSSTDVASTWTLPASVNVTVGTGQDAVVVKVVLKKSGSDNDTGIISWTGATSATGTTKTGFVIGTLSGFETASQNAAKLLKDRADKAIAKITADMVNKAIDAKKSHSSTDIASTWTLPASVNIVVGKGVDQATVVVILTKTGDNDTTGKVSWTGLTLSSGTSNTGSVTGSLNGFENAAQKAARLLKDKADKAIGEVTEDMINKAINAKKSHSNTDTASTWTLPSLVNVVVGTGKDKTTVGVMLTKTGGDDSVGIISWTGHAFSSGTSNTHSITGSLNGFETASQNAARLLKAKADAALAKVTASMVNDAINARKSHSSANVASTWTLPNSVNVTVINVKVGTGQDAFLVKVALTKTKSDDATGIISWTGVTSAAGTTKTGSVTGSLGGFEVASQKAARLLKDKADAALPQVTADMVNKAINASKPHSSTDIASTWTLPGSVNVTIGTGQDAVVVKVALTKGSGKDDTGEISWIGITSATGTTNTGSVNGKLNGFETAAQKAARLLKAKADAALPQVTVDMINAAIDASKPHTIADTASTWTLPSSVNVTVGTGQDATTVKVALTKTGSNDSTGAIWWTGATSATGTTKTGSINGISTGFETSASKADKIAKKKADDALAQITADMVNKAIKVQSPFDDTTDPGTWTLPNSVNVTIGAGQNATTINVALKRTQFNNDTGEVSWSGTGTTIGTTNTRNITGTLSGFETTVLKQNRIAQKQFDDKAKAALSKVTTDMINAAIKKDSPYNQTTSVNNWTMPKSVNITIGKGQDAIVVNVKLNPGNKDNNAGTQLWGANAHVVGSSEKRNLFGSATGFETQAMRLQKQRDQIAQAALAQVTADMINNAIKRDSPYDQTTDVSGWIMPRSVNITVPNGQTVTVSLTPGTKDENAGSQAWSAVVSLYGSNKTRNISGISTGFETQGSRLDQLAQAALAQVTANMINAAIKRDSPYNQTTDVRGWTMPRSVNVTVPTGQTITISLTPGAKNDNYGSQAWSAVASLSGSNQTRNISGIAAGFETQGSRIDQLAQAALAQVTEDMINAAIKIYSPYNPSTDVRYWTMPRSVNVTVPNGQTVIVTLTPGAKNANAGSQAWSANVMLYGSNRTRNISGSISGFKTQNSRLDQLARIAISKVTADMVNNAIKTKSYFNNNTNVNNWRMPSFVVVDPDGSGTNVRVNLTPGSRNSNAGSFNWSATTSIAGSSAYGQVSGVLSGFSGNSTQPPHGRLSPQEIVHAIIETIDADNVNFWIQNSVNKSSVTASQVRQRLNMAKASTIIASPFDIVNGTPGRQQILLNLNQNTFSFRIVSWNANDSAGSISWNIEVTSNTTGEKKTVTGTTSGFLTSPAPSAYSEKVSKLNARILDVDDVYSFHRK</sequence>
<dbReference type="EMBL" id="PSZO01000013">
    <property type="protein sequence ID" value="TCG11084.1"/>
    <property type="molecule type" value="Genomic_DNA"/>
</dbReference>
<evidence type="ECO:0000313" key="1">
    <source>
        <dbReference type="EMBL" id="TCG11084.1"/>
    </source>
</evidence>
<gene>
    <name evidence="1" type="ORF">C4B24_03075</name>
</gene>
<dbReference type="Proteomes" id="UP000294192">
    <property type="component" value="Unassembled WGS sequence"/>
</dbReference>
<organism evidence="1 2">
    <name type="scientific">Mycoplasma marinum</name>
    <dbReference type="NCBI Taxonomy" id="1937190"/>
    <lineage>
        <taxon>Bacteria</taxon>
        <taxon>Bacillati</taxon>
        <taxon>Mycoplasmatota</taxon>
        <taxon>Mollicutes</taxon>
        <taxon>Mycoplasmataceae</taxon>
        <taxon>Mycoplasma</taxon>
    </lineage>
</organism>
<proteinExistence type="predicted"/>
<name>A0A4R0XKU2_9MOLU</name>
<comment type="caution">
    <text evidence="1">The sequence shown here is derived from an EMBL/GenBank/DDBJ whole genome shotgun (WGS) entry which is preliminary data.</text>
</comment>
<reference evidence="1 2" key="1">
    <citation type="submission" date="2018-02" db="EMBL/GenBank/DDBJ databases">
        <title>Mycoplasma marinum and Mycoplasma todarodis sp. nov., moderately halophilic and psychrotolerant mycoplasmas isolated from cephalopods.</title>
        <authorList>
            <person name="Viver T."/>
        </authorList>
    </citation>
    <scope>NUCLEOTIDE SEQUENCE [LARGE SCALE GENOMIC DNA]</scope>
    <source>
        <strain evidence="1 2">PE</strain>
    </source>
</reference>
<dbReference type="RefSeq" id="WP_168388337.1">
    <property type="nucleotide sequence ID" value="NZ_PSZO01000013.1"/>
</dbReference>
<protein>
    <submittedName>
        <fullName evidence="1">Uncharacterized protein</fullName>
    </submittedName>
</protein>
<evidence type="ECO:0000313" key="2">
    <source>
        <dbReference type="Proteomes" id="UP000294192"/>
    </source>
</evidence>